<evidence type="ECO:0000313" key="3">
    <source>
        <dbReference type="Proteomes" id="UP000758603"/>
    </source>
</evidence>
<proteinExistence type="predicted"/>
<dbReference type="AlphaFoldDB" id="A0A9P8ZV35"/>
<evidence type="ECO:0000256" key="1">
    <source>
        <dbReference type="SAM" id="MobiDB-lite"/>
    </source>
</evidence>
<gene>
    <name evidence="2" type="ORF">BKA67DRAFT_575434</name>
</gene>
<dbReference type="GeneID" id="70132391"/>
<feature type="compositionally biased region" description="Basic residues" evidence="1">
    <location>
        <begin position="1"/>
        <end position="13"/>
    </location>
</feature>
<comment type="caution">
    <text evidence="2">The sequence shown here is derived from an EMBL/GenBank/DDBJ whole genome shotgun (WGS) entry which is preliminary data.</text>
</comment>
<evidence type="ECO:0000313" key="2">
    <source>
        <dbReference type="EMBL" id="KAH6648638.1"/>
    </source>
</evidence>
<dbReference type="Proteomes" id="UP000758603">
    <property type="component" value="Unassembled WGS sequence"/>
</dbReference>
<feature type="compositionally biased region" description="Polar residues" evidence="1">
    <location>
        <begin position="27"/>
        <end position="40"/>
    </location>
</feature>
<protein>
    <submittedName>
        <fullName evidence="2">Uncharacterized protein</fullName>
    </submittedName>
</protein>
<keyword evidence="3" id="KW-1185">Reference proteome</keyword>
<reference evidence="2" key="1">
    <citation type="journal article" date="2021" name="Nat. Commun.">
        <title>Genetic determinants of endophytism in the Arabidopsis root mycobiome.</title>
        <authorList>
            <person name="Mesny F."/>
            <person name="Miyauchi S."/>
            <person name="Thiergart T."/>
            <person name="Pickel B."/>
            <person name="Atanasova L."/>
            <person name="Karlsson M."/>
            <person name="Huettel B."/>
            <person name="Barry K.W."/>
            <person name="Haridas S."/>
            <person name="Chen C."/>
            <person name="Bauer D."/>
            <person name="Andreopoulos W."/>
            <person name="Pangilinan J."/>
            <person name="LaButti K."/>
            <person name="Riley R."/>
            <person name="Lipzen A."/>
            <person name="Clum A."/>
            <person name="Drula E."/>
            <person name="Henrissat B."/>
            <person name="Kohler A."/>
            <person name="Grigoriev I.V."/>
            <person name="Martin F.M."/>
            <person name="Hacquard S."/>
        </authorList>
    </citation>
    <scope>NUCLEOTIDE SEQUENCE</scope>
    <source>
        <strain evidence="2">MPI-SDFR-AT-0073</strain>
    </source>
</reference>
<name>A0A9P8ZV35_9PEZI</name>
<accession>A0A9P8ZV35</accession>
<sequence>MRHVLHRQAHHKPTGLVERFSRPTGASLAQRTSPHLTSVPPTFPRIPQETKGPWTSSCTEFSIDNKVEFKYLSVANNIPTCVKHVEV</sequence>
<organism evidence="2 3">
    <name type="scientific">Truncatella angustata</name>
    <dbReference type="NCBI Taxonomy" id="152316"/>
    <lineage>
        <taxon>Eukaryota</taxon>
        <taxon>Fungi</taxon>
        <taxon>Dikarya</taxon>
        <taxon>Ascomycota</taxon>
        <taxon>Pezizomycotina</taxon>
        <taxon>Sordariomycetes</taxon>
        <taxon>Xylariomycetidae</taxon>
        <taxon>Amphisphaeriales</taxon>
        <taxon>Sporocadaceae</taxon>
        <taxon>Truncatella</taxon>
    </lineage>
</organism>
<dbReference type="RefSeq" id="XP_045955145.1">
    <property type="nucleotide sequence ID" value="XM_046103499.1"/>
</dbReference>
<dbReference type="EMBL" id="JAGPXC010000007">
    <property type="protein sequence ID" value="KAH6648638.1"/>
    <property type="molecule type" value="Genomic_DNA"/>
</dbReference>
<feature type="region of interest" description="Disordered" evidence="1">
    <location>
        <begin position="1"/>
        <end position="55"/>
    </location>
</feature>